<dbReference type="PANTHER" id="PTHR22975:SF9">
    <property type="entry name" value="ECHINUS SPLICE FORM 3"/>
    <property type="match status" value="1"/>
</dbReference>
<gene>
    <name evidence="4" type="ORF">ALC57_15055</name>
</gene>
<organism evidence="4 5">
    <name type="scientific">Trachymyrmex cornetzi</name>
    <dbReference type="NCBI Taxonomy" id="471704"/>
    <lineage>
        <taxon>Eukaryota</taxon>
        <taxon>Metazoa</taxon>
        <taxon>Ecdysozoa</taxon>
        <taxon>Arthropoda</taxon>
        <taxon>Hexapoda</taxon>
        <taxon>Insecta</taxon>
        <taxon>Pterygota</taxon>
        <taxon>Neoptera</taxon>
        <taxon>Endopterygota</taxon>
        <taxon>Hymenoptera</taxon>
        <taxon>Apocrita</taxon>
        <taxon>Aculeata</taxon>
        <taxon>Formicoidea</taxon>
        <taxon>Formicidae</taxon>
        <taxon>Myrmicinae</taxon>
        <taxon>Trachymyrmex</taxon>
    </lineage>
</organism>
<keyword evidence="2 4" id="KW-0378">Hydrolase</keyword>
<sequence>MLKWIKVRQNVSATTSMPTTAPPSPAKSHQEIKSDEKRIKIEDKIKEEGEDSGMEKEDSVYNIELSDLKKYNEYLFHLLSLLHFHILYELDLFSQLQFSQESALPPDTLRRALAESFLDQQRFQLGFMDDAAECFKVLYDIKGPFRY</sequence>
<evidence type="ECO:0000313" key="5">
    <source>
        <dbReference type="Proteomes" id="UP000078492"/>
    </source>
</evidence>
<evidence type="ECO:0000256" key="3">
    <source>
        <dbReference type="SAM" id="MobiDB-lite"/>
    </source>
</evidence>
<dbReference type="EMBL" id="KQ980804">
    <property type="protein sequence ID" value="KYN12776.1"/>
    <property type="molecule type" value="Genomic_DNA"/>
</dbReference>
<keyword evidence="1" id="KW-0833">Ubl conjugation pathway</keyword>
<name>A0A195DIV7_9HYME</name>
<proteinExistence type="predicted"/>
<dbReference type="STRING" id="471704.A0A195DIV7"/>
<feature type="region of interest" description="Disordered" evidence="3">
    <location>
        <begin position="9"/>
        <end position="40"/>
    </location>
</feature>
<feature type="compositionally biased region" description="Basic and acidic residues" evidence="3">
    <location>
        <begin position="28"/>
        <end position="40"/>
    </location>
</feature>
<keyword evidence="5" id="KW-1185">Reference proteome</keyword>
<dbReference type="AlphaFoldDB" id="A0A195DIV7"/>
<dbReference type="Proteomes" id="UP000078492">
    <property type="component" value="Unassembled WGS sequence"/>
</dbReference>
<evidence type="ECO:0000256" key="2">
    <source>
        <dbReference type="ARBA" id="ARBA00022801"/>
    </source>
</evidence>
<accession>A0A195DIV7</accession>
<dbReference type="InterPro" id="IPR052398">
    <property type="entry name" value="Ubiquitin_hydrolase_53/54"/>
</dbReference>
<evidence type="ECO:0000313" key="4">
    <source>
        <dbReference type="EMBL" id="KYN12776.1"/>
    </source>
</evidence>
<dbReference type="GO" id="GO:0016787">
    <property type="term" value="F:hydrolase activity"/>
    <property type="evidence" value="ECO:0007669"/>
    <property type="project" value="UniProtKB-KW"/>
</dbReference>
<evidence type="ECO:0000256" key="1">
    <source>
        <dbReference type="ARBA" id="ARBA00022786"/>
    </source>
</evidence>
<reference evidence="4 5" key="1">
    <citation type="submission" date="2015-09" db="EMBL/GenBank/DDBJ databases">
        <title>Trachymyrmex cornetzi WGS genome.</title>
        <authorList>
            <person name="Nygaard S."/>
            <person name="Hu H."/>
            <person name="Boomsma J."/>
            <person name="Zhang G."/>
        </authorList>
    </citation>
    <scope>NUCLEOTIDE SEQUENCE [LARGE SCALE GENOMIC DNA]</scope>
    <source>
        <strain evidence="4">Tcor2-1</strain>
        <tissue evidence="4">Whole body</tissue>
    </source>
</reference>
<dbReference type="PANTHER" id="PTHR22975">
    <property type="entry name" value="UBIQUITIN SPECIFIC PROTEINASE"/>
    <property type="match status" value="1"/>
</dbReference>
<protein>
    <submittedName>
        <fullName evidence="4">Inactive ubiquitin carboxyl-terminal hydrolase 53</fullName>
    </submittedName>
</protein>